<keyword evidence="1" id="KW-0812">Transmembrane</keyword>
<feature type="transmembrane region" description="Helical" evidence="1">
    <location>
        <begin position="40"/>
        <end position="59"/>
    </location>
</feature>
<keyword evidence="4" id="KW-1185">Reference proteome</keyword>
<dbReference type="AlphaFoldDB" id="A0A4R5DRR4"/>
<evidence type="ECO:0000313" key="3">
    <source>
        <dbReference type="EMBL" id="TDE14930.1"/>
    </source>
</evidence>
<reference evidence="3 4" key="1">
    <citation type="submission" date="2019-03" db="EMBL/GenBank/DDBJ databases">
        <title>Draft genome sequences of novel Actinobacteria.</title>
        <authorList>
            <person name="Sahin N."/>
            <person name="Ay H."/>
            <person name="Saygin H."/>
        </authorList>
    </citation>
    <scope>NUCLEOTIDE SEQUENCE [LARGE SCALE GENOMIC DNA]</scope>
    <source>
        <strain evidence="3 4">5K138</strain>
    </source>
</reference>
<dbReference type="InterPro" id="IPR009936">
    <property type="entry name" value="DUF1468"/>
</dbReference>
<feature type="transmembrane region" description="Helical" evidence="1">
    <location>
        <begin position="124"/>
        <end position="146"/>
    </location>
</feature>
<evidence type="ECO:0000256" key="1">
    <source>
        <dbReference type="SAM" id="Phobius"/>
    </source>
</evidence>
<organism evidence="3 4">
    <name type="scientific">Jiangella asiatica</name>
    <dbReference type="NCBI Taxonomy" id="2530372"/>
    <lineage>
        <taxon>Bacteria</taxon>
        <taxon>Bacillati</taxon>
        <taxon>Actinomycetota</taxon>
        <taxon>Actinomycetes</taxon>
        <taxon>Jiangellales</taxon>
        <taxon>Jiangellaceae</taxon>
        <taxon>Jiangella</taxon>
    </lineage>
</organism>
<feature type="domain" description="DUF1468" evidence="2">
    <location>
        <begin position="12"/>
        <end position="151"/>
    </location>
</feature>
<accession>A0A4R5DRR4</accession>
<name>A0A4R5DRR4_9ACTN</name>
<protein>
    <submittedName>
        <fullName evidence="3">Tripartite tricarboxylate transporter TctB family protein</fullName>
    </submittedName>
</protein>
<comment type="caution">
    <text evidence="3">The sequence shown here is derived from an EMBL/GenBank/DDBJ whole genome shotgun (WGS) entry which is preliminary data.</text>
</comment>
<proteinExistence type="predicted"/>
<feature type="transmembrane region" description="Helical" evidence="1">
    <location>
        <begin position="85"/>
        <end position="118"/>
    </location>
</feature>
<gene>
    <name evidence="3" type="ORF">E1269_02060</name>
</gene>
<evidence type="ECO:0000259" key="2">
    <source>
        <dbReference type="Pfam" id="PF07331"/>
    </source>
</evidence>
<feature type="transmembrane region" description="Helical" evidence="1">
    <location>
        <begin position="12"/>
        <end position="34"/>
    </location>
</feature>
<dbReference type="RefSeq" id="WP_131890547.1">
    <property type="nucleotide sequence ID" value="NZ_SMKZ01000002.1"/>
</dbReference>
<dbReference type="OrthoDB" id="3576735at2"/>
<keyword evidence="1" id="KW-0472">Membrane</keyword>
<dbReference type="Pfam" id="PF07331">
    <property type="entry name" value="TctB"/>
    <property type="match status" value="1"/>
</dbReference>
<sequence length="151" mass="15770">MTLDRGQRYAGVVAIVGGALSIGYSMIALSLGALSQPGSGLWPLIVSVGLLVAGVVLVVRRPRDADTGDDSDTVVEEAGPSGRFVVIAVAVLVAYVIVLQQFGFVVAAALGTIAWLRWFGRESWVSSAVIGLVAAVCLHFLFVEVLHVPLP</sequence>
<evidence type="ECO:0000313" key="4">
    <source>
        <dbReference type="Proteomes" id="UP000294739"/>
    </source>
</evidence>
<keyword evidence="1" id="KW-1133">Transmembrane helix</keyword>
<dbReference type="Proteomes" id="UP000294739">
    <property type="component" value="Unassembled WGS sequence"/>
</dbReference>
<dbReference type="EMBL" id="SMKZ01000002">
    <property type="protein sequence ID" value="TDE14930.1"/>
    <property type="molecule type" value="Genomic_DNA"/>
</dbReference>
<dbReference type="InParanoid" id="A0A4R5DRR4"/>